<evidence type="ECO:0000259" key="1">
    <source>
        <dbReference type="PROSITE" id="PS50004"/>
    </source>
</evidence>
<reference evidence="2" key="1">
    <citation type="submission" date="2022-01" db="EMBL/GenBank/DDBJ databases">
        <authorList>
            <person name="King R."/>
        </authorList>
    </citation>
    <scope>NUCLEOTIDE SEQUENCE</scope>
</reference>
<dbReference type="EMBL" id="OU892281">
    <property type="protein sequence ID" value="CAG9768629.1"/>
    <property type="molecule type" value="Genomic_DNA"/>
</dbReference>
<dbReference type="PROSITE" id="PS50004">
    <property type="entry name" value="C2"/>
    <property type="match status" value="1"/>
</dbReference>
<dbReference type="GO" id="GO:0008429">
    <property type="term" value="F:phosphatidylethanolamine binding"/>
    <property type="evidence" value="ECO:0007669"/>
    <property type="project" value="TreeGrafter"/>
</dbReference>
<name>A0A9N9MS04_9CUCU</name>
<evidence type="ECO:0000313" key="3">
    <source>
        <dbReference type="Proteomes" id="UP001152799"/>
    </source>
</evidence>
<dbReference type="SUPFAM" id="SSF49562">
    <property type="entry name" value="C2 domain (Calcium/lipid-binding domain, CaLB)"/>
    <property type="match status" value="1"/>
</dbReference>
<dbReference type="GO" id="GO:0035091">
    <property type="term" value="F:phosphatidylinositol binding"/>
    <property type="evidence" value="ECO:0007669"/>
    <property type="project" value="TreeGrafter"/>
</dbReference>
<dbReference type="OrthoDB" id="1029639at2759"/>
<organism evidence="2 3">
    <name type="scientific">Ceutorhynchus assimilis</name>
    <name type="common">cabbage seed weevil</name>
    <dbReference type="NCBI Taxonomy" id="467358"/>
    <lineage>
        <taxon>Eukaryota</taxon>
        <taxon>Metazoa</taxon>
        <taxon>Ecdysozoa</taxon>
        <taxon>Arthropoda</taxon>
        <taxon>Hexapoda</taxon>
        <taxon>Insecta</taxon>
        <taxon>Pterygota</taxon>
        <taxon>Neoptera</taxon>
        <taxon>Endopterygota</taxon>
        <taxon>Coleoptera</taxon>
        <taxon>Polyphaga</taxon>
        <taxon>Cucujiformia</taxon>
        <taxon>Curculionidae</taxon>
        <taxon>Ceutorhynchinae</taxon>
        <taxon>Ceutorhynchus</taxon>
    </lineage>
</organism>
<dbReference type="Gene3D" id="2.60.40.150">
    <property type="entry name" value="C2 domain"/>
    <property type="match status" value="1"/>
</dbReference>
<sequence length="136" mass="15975">MEIISGSDIVSKSKIKLTLRYSVQRQRLIVVVHHIEELNFDEIKGLYVKLYLLPERHKDTKRKTQVITTSKNPVFDETFEFILSQEELGHKQLEVSVCEENFIKNEPIQKVKIDLDKLSLVLPHTRLFNLVKSYHS</sequence>
<evidence type="ECO:0000313" key="2">
    <source>
        <dbReference type="EMBL" id="CAG9768629.1"/>
    </source>
</evidence>
<dbReference type="AlphaFoldDB" id="A0A9N9MS04"/>
<dbReference type="Proteomes" id="UP001152799">
    <property type="component" value="Chromosome 5"/>
</dbReference>
<dbReference type="InterPro" id="IPR000008">
    <property type="entry name" value="C2_dom"/>
</dbReference>
<feature type="domain" description="C2" evidence="1">
    <location>
        <begin position="11"/>
        <end position="128"/>
    </location>
</feature>
<proteinExistence type="predicted"/>
<dbReference type="GO" id="GO:0005509">
    <property type="term" value="F:calcium ion binding"/>
    <property type="evidence" value="ECO:0007669"/>
    <property type="project" value="TreeGrafter"/>
</dbReference>
<dbReference type="GO" id="GO:0005544">
    <property type="term" value="F:calcium-dependent phospholipid binding"/>
    <property type="evidence" value="ECO:0007669"/>
    <property type="project" value="TreeGrafter"/>
</dbReference>
<dbReference type="Pfam" id="PF00168">
    <property type="entry name" value="C2"/>
    <property type="match status" value="1"/>
</dbReference>
<dbReference type="GO" id="GO:0031210">
    <property type="term" value="F:phosphatidylcholine binding"/>
    <property type="evidence" value="ECO:0007669"/>
    <property type="project" value="TreeGrafter"/>
</dbReference>
<dbReference type="SMART" id="SM00239">
    <property type="entry name" value="C2"/>
    <property type="match status" value="1"/>
</dbReference>
<keyword evidence="3" id="KW-1185">Reference proteome</keyword>
<dbReference type="InterPro" id="IPR051634">
    <property type="entry name" value="Extended_Synaptotagmin"/>
</dbReference>
<dbReference type="InterPro" id="IPR035892">
    <property type="entry name" value="C2_domain_sf"/>
</dbReference>
<dbReference type="GO" id="GO:0005789">
    <property type="term" value="C:endoplasmic reticulum membrane"/>
    <property type="evidence" value="ECO:0007669"/>
    <property type="project" value="TreeGrafter"/>
</dbReference>
<gene>
    <name evidence="2" type="ORF">CEUTPL_LOCUS9155</name>
</gene>
<accession>A0A9N9MS04</accession>
<dbReference type="PANTHER" id="PTHR45761">
    <property type="entry name" value="EXTENDED SYNAPTOTAGMIN-LIKE PROTEIN 2, ISOFORM C"/>
    <property type="match status" value="1"/>
</dbReference>
<protein>
    <recommendedName>
        <fullName evidence="1">C2 domain-containing protein</fullName>
    </recommendedName>
</protein>
<dbReference type="PANTHER" id="PTHR45761:SF1">
    <property type="entry name" value="EXTENDED SYNAPTOTAGMIN-LIKE PROTEIN 2, ISOFORM C"/>
    <property type="match status" value="1"/>
</dbReference>